<keyword evidence="4" id="KW-0159">Chromosome partition</keyword>
<dbReference type="Proteomes" id="UP001056693">
    <property type="component" value="Unassembled WGS sequence"/>
</dbReference>
<keyword evidence="5" id="KW-0229">DNA integration</keyword>
<evidence type="ECO:0000256" key="1">
    <source>
        <dbReference type="ARBA" id="ARBA00004496"/>
    </source>
</evidence>
<keyword evidence="3" id="KW-0132">Cell division</keyword>
<keyword evidence="6 9" id="KW-0238">DNA-binding</keyword>
<evidence type="ECO:0000256" key="2">
    <source>
        <dbReference type="ARBA" id="ARBA00022490"/>
    </source>
</evidence>
<dbReference type="PANTHER" id="PTHR30349:SF77">
    <property type="entry name" value="TYROSINE RECOMBINASE XERC"/>
    <property type="match status" value="1"/>
</dbReference>
<dbReference type="PROSITE" id="PS51900">
    <property type="entry name" value="CB"/>
    <property type="match status" value="1"/>
</dbReference>
<dbReference type="InterPro" id="IPR002104">
    <property type="entry name" value="Integrase_catalytic"/>
</dbReference>
<keyword evidence="13" id="KW-1185">Reference proteome</keyword>
<evidence type="ECO:0000313" key="12">
    <source>
        <dbReference type="EMBL" id="MCL3787260.1"/>
    </source>
</evidence>
<sequence>MNDSLALKIDNSPLVLRKFLNHISVIENRSEQTVKAYYFELHHFFIYLCSQKLSEKEISEYENLYLMINDNITDGYLNSIVRDDILNYLYYLKEKKKLTATSRNHALSVISKFFTYCEKYLKILSINPCNGIPYAKAEKKLPFYLTLEECTKMLDSLDPSKENYERDYFIILFFMSTGVRLSELVSIDLSDIRDNIVFVTGKGSKDRKVVMNRAVCFALDEYLNWRSAIRTPIYDKKALLISSQTGKRLKVRRVEEIVKNALKAINIDKDGISVHTLRHTAATLMFSNGVEVRTLQEVLGHQNLNTTQIYVHTSSNKIEEAFNMNPLSKKGEV</sequence>
<keyword evidence="8" id="KW-0131">Cell cycle</keyword>
<comment type="caution">
    <text evidence="12">The sequence shown here is derived from an EMBL/GenBank/DDBJ whole genome shotgun (WGS) entry which is preliminary data.</text>
</comment>
<gene>
    <name evidence="12" type="ORF">E2N93_04375</name>
</gene>
<dbReference type="PANTHER" id="PTHR30349">
    <property type="entry name" value="PHAGE INTEGRASE-RELATED"/>
    <property type="match status" value="1"/>
</dbReference>
<evidence type="ECO:0000256" key="7">
    <source>
        <dbReference type="ARBA" id="ARBA00023172"/>
    </source>
</evidence>
<evidence type="ECO:0000256" key="4">
    <source>
        <dbReference type="ARBA" id="ARBA00022829"/>
    </source>
</evidence>
<dbReference type="EMBL" id="SNUZ01000007">
    <property type="protein sequence ID" value="MCL3787260.1"/>
    <property type="molecule type" value="Genomic_DNA"/>
</dbReference>
<evidence type="ECO:0000256" key="6">
    <source>
        <dbReference type="ARBA" id="ARBA00023125"/>
    </source>
</evidence>
<evidence type="ECO:0000256" key="8">
    <source>
        <dbReference type="ARBA" id="ARBA00023306"/>
    </source>
</evidence>
<evidence type="ECO:0000256" key="9">
    <source>
        <dbReference type="PROSITE-ProRule" id="PRU01248"/>
    </source>
</evidence>
<evidence type="ECO:0000256" key="5">
    <source>
        <dbReference type="ARBA" id="ARBA00022908"/>
    </source>
</evidence>
<evidence type="ECO:0000259" key="11">
    <source>
        <dbReference type="PROSITE" id="PS51900"/>
    </source>
</evidence>
<evidence type="ECO:0000259" key="10">
    <source>
        <dbReference type="PROSITE" id="PS51898"/>
    </source>
</evidence>
<feature type="domain" description="Tyr recombinase" evidence="10">
    <location>
        <begin position="140"/>
        <end position="323"/>
    </location>
</feature>
<comment type="subcellular location">
    <subcellularLocation>
        <location evidence="1">Cytoplasm</location>
    </subcellularLocation>
</comment>
<dbReference type="Pfam" id="PF00589">
    <property type="entry name" value="Phage_integrase"/>
    <property type="match status" value="1"/>
</dbReference>
<proteinExistence type="predicted"/>
<keyword evidence="7" id="KW-0233">DNA recombination</keyword>
<organism evidence="12 13">
    <name type="scientific">Ruminococcus bromii</name>
    <dbReference type="NCBI Taxonomy" id="40518"/>
    <lineage>
        <taxon>Bacteria</taxon>
        <taxon>Bacillati</taxon>
        <taxon>Bacillota</taxon>
        <taxon>Clostridia</taxon>
        <taxon>Eubacteriales</taxon>
        <taxon>Oscillospiraceae</taxon>
        <taxon>Ruminococcus</taxon>
    </lineage>
</organism>
<dbReference type="SUPFAM" id="SSF56349">
    <property type="entry name" value="DNA breaking-rejoining enzymes"/>
    <property type="match status" value="1"/>
</dbReference>
<dbReference type="InterPro" id="IPR044068">
    <property type="entry name" value="CB"/>
</dbReference>
<protein>
    <recommendedName>
        <fullName evidence="14">Tyrosine recombinase XerC</fullName>
    </recommendedName>
</protein>
<dbReference type="InterPro" id="IPR013762">
    <property type="entry name" value="Integrase-like_cat_sf"/>
</dbReference>
<dbReference type="InterPro" id="IPR010998">
    <property type="entry name" value="Integrase_recombinase_N"/>
</dbReference>
<feature type="domain" description="Core-binding (CB)" evidence="11">
    <location>
        <begin position="10"/>
        <end position="118"/>
    </location>
</feature>
<evidence type="ECO:0000313" key="13">
    <source>
        <dbReference type="Proteomes" id="UP001056693"/>
    </source>
</evidence>
<dbReference type="Gene3D" id="1.10.443.10">
    <property type="entry name" value="Intergrase catalytic core"/>
    <property type="match status" value="1"/>
</dbReference>
<evidence type="ECO:0008006" key="14">
    <source>
        <dbReference type="Google" id="ProtNLM"/>
    </source>
</evidence>
<dbReference type="InterPro" id="IPR011010">
    <property type="entry name" value="DNA_brk_join_enz"/>
</dbReference>
<name>A0ABT0NG73_9FIRM</name>
<dbReference type="InterPro" id="IPR050090">
    <property type="entry name" value="Tyrosine_recombinase_XerCD"/>
</dbReference>
<reference evidence="12 13" key="1">
    <citation type="submission" date="2019-03" db="EMBL/GenBank/DDBJ databases">
        <authorList>
            <person name="Molinero N."/>
            <person name="Sanchez B."/>
            <person name="Walker A."/>
            <person name="Duncan S."/>
            <person name="Delgado S."/>
            <person name="Margolles A."/>
        </authorList>
    </citation>
    <scope>NUCLEOTIDE SEQUENCE [LARGE SCALE GENOMIC DNA]</scope>
    <source>
        <strain evidence="12 13">IPLA60002</strain>
    </source>
</reference>
<keyword evidence="2" id="KW-0963">Cytoplasm</keyword>
<dbReference type="PROSITE" id="PS51898">
    <property type="entry name" value="TYR_RECOMBINASE"/>
    <property type="match status" value="1"/>
</dbReference>
<evidence type="ECO:0000256" key="3">
    <source>
        <dbReference type="ARBA" id="ARBA00022618"/>
    </source>
</evidence>
<accession>A0ABT0NG73</accession>
<dbReference type="Gene3D" id="1.10.150.130">
    <property type="match status" value="1"/>
</dbReference>